<comment type="subunit">
    <text evidence="4">Monomer.</text>
</comment>
<keyword evidence="7" id="KW-0285">Flavoprotein</keyword>
<comment type="catalytic activity">
    <reaction evidence="12">
        <text>pyranose + acceptor = pyranos-3-ulose + reduced acceptor.</text>
        <dbReference type="EC" id="1.1.99.29"/>
    </reaction>
</comment>
<evidence type="ECO:0000256" key="11">
    <source>
        <dbReference type="ARBA" id="ARBA00034010"/>
    </source>
</evidence>
<feature type="active site" description="Proton donor" evidence="15">
    <location>
        <position position="523"/>
    </location>
</feature>
<protein>
    <recommendedName>
        <fullName evidence="5">pyranose dehydrogenase (acceptor)</fullName>
        <ecNumber evidence="5">1.1.99.29</ecNumber>
    </recommendedName>
</protein>
<accession>A0A9P5ZB18</accession>
<comment type="caution">
    <text evidence="19">The sequence shown here is derived from an EMBL/GenBank/DDBJ whole genome shotgun (WGS) entry which is preliminary data.</text>
</comment>
<keyword evidence="6" id="KW-0964">Secreted</keyword>
<comment type="catalytic activity">
    <reaction evidence="13">
        <text>a pyranoside + acceptor = a pyranosid-3-ulose + reduced acceptor.</text>
        <dbReference type="EC" id="1.1.99.29"/>
    </reaction>
</comment>
<evidence type="ECO:0000256" key="13">
    <source>
        <dbReference type="ARBA" id="ARBA00034050"/>
    </source>
</evidence>
<dbReference type="Pfam" id="PF05199">
    <property type="entry name" value="GMC_oxred_C"/>
    <property type="match status" value="1"/>
</dbReference>
<evidence type="ECO:0000313" key="19">
    <source>
        <dbReference type="EMBL" id="KAF9484384.1"/>
    </source>
</evidence>
<evidence type="ECO:0000256" key="16">
    <source>
        <dbReference type="PIRSR" id="PIRSR000137-2"/>
    </source>
</evidence>
<evidence type="ECO:0000256" key="6">
    <source>
        <dbReference type="ARBA" id="ARBA00022525"/>
    </source>
</evidence>
<dbReference type="Gene3D" id="3.30.560.10">
    <property type="entry name" value="Glucose Oxidase, domain 3"/>
    <property type="match status" value="1"/>
</dbReference>
<dbReference type="SUPFAM" id="SSF54373">
    <property type="entry name" value="FAD-linked reductases, C-terminal domain"/>
    <property type="match status" value="1"/>
</dbReference>
<feature type="signal peptide" evidence="17">
    <location>
        <begin position="1"/>
        <end position="16"/>
    </location>
</feature>
<feature type="chain" id="PRO_5040366727" description="pyranose dehydrogenase (acceptor)" evidence="17">
    <location>
        <begin position="17"/>
        <end position="588"/>
    </location>
</feature>
<evidence type="ECO:0000313" key="20">
    <source>
        <dbReference type="Proteomes" id="UP000807469"/>
    </source>
</evidence>
<feature type="binding site" evidence="16">
    <location>
        <position position="259"/>
    </location>
    <ligand>
        <name>FAD</name>
        <dbReference type="ChEBI" id="CHEBI:57692"/>
    </ligand>
</feature>
<feature type="domain" description="Glucose-methanol-choline oxidoreductase N-terminal" evidence="18">
    <location>
        <begin position="302"/>
        <end position="316"/>
    </location>
</feature>
<dbReference type="Proteomes" id="UP000807469">
    <property type="component" value="Unassembled WGS sequence"/>
</dbReference>
<proteinExistence type="inferred from homology"/>
<evidence type="ECO:0000256" key="5">
    <source>
        <dbReference type="ARBA" id="ARBA00013177"/>
    </source>
</evidence>
<dbReference type="SUPFAM" id="SSF51905">
    <property type="entry name" value="FAD/NAD(P)-binding domain"/>
    <property type="match status" value="1"/>
</dbReference>
<dbReference type="GO" id="GO:0050660">
    <property type="term" value="F:flavin adenine dinucleotide binding"/>
    <property type="evidence" value="ECO:0007669"/>
    <property type="project" value="InterPro"/>
</dbReference>
<feature type="active site" description="Proton acceptor" evidence="15">
    <location>
        <position position="567"/>
    </location>
</feature>
<dbReference type="EMBL" id="MU155144">
    <property type="protein sequence ID" value="KAF9484384.1"/>
    <property type="molecule type" value="Genomic_DNA"/>
</dbReference>
<gene>
    <name evidence="19" type="ORF">BDN70DRAFT_872666</name>
</gene>
<comment type="catalytic activity">
    <reaction evidence="11">
        <text>pyranose + acceptor = pyranos-2,3-diulose + reduced acceptor.</text>
        <dbReference type="EC" id="1.1.99.29"/>
    </reaction>
</comment>
<dbReference type="Gene3D" id="3.50.50.60">
    <property type="entry name" value="FAD/NAD(P)-binding domain"/>
    <property type="match status" value="1"/>
</dbReference>
<keyword evidence="17" id="KW-0732">Signal</keyword>
<keyword evidence="8 16" id="KW-0274">FAD</keyword>
<evidence type="ECO:0000256" key="2">
    <source>
        <dbReference type="ARBA" id="ARBA00004613"/>
    </source>
</evidence>
<comment type="catalytic activity">
    <reaction evidence="14">
        <text>a pyranoside + acceptor = a pyranosid-3,4-diulose + reduced acceptor.</text>
        <dbReference type="EC" id="1.1.99.29"/>
    </reaction>
</comment>
<comment type="cofactor">
    <cofactor evidence="1 16">
        <name>FAD</name>
        <dbReference type="ChEBI" id="CHEBI:57692"/>
    </cofactor>
</comment>
<dbReference type="Pfam" id="PF00732">
    <property type="entry name" value="GMC_oxred_N"/>
    <property type="match status" value="1"/>
</dbReference>
<dbReference type="PIRSF" id="PIRSF000137">
    <property type="entry name" value="Alcohol_oxidase"/>
    <property type="match status" value="1"/>
</dbReference>
<name>A0A9P5ZB18_9AGAR</name>
<evidence type="ECO:0000256" key="10">
    <source>
        <dbReference type="ARBA" id="ARBA00033986"/>
    </source>
</evidence>
<comment type="catalytic activity">
    <reaction evidence="10">
        <text>pyranose + acceptor = pyranos-2-ulose + reduced acceptor.</text>
        <dbReference type="EC" id="1.1.99.29"/>
    </reaction>
</comment>
<evidence type="ECO:0000256" key="4">
    <source>
        <dbReference type="ARBA" id="ARBA00011245"/>
    </source>
</evidence>
<comment type="subcellular location">
    <subcellularLocation>
        <location evidence="2">Secreted</location>
    </subcellularLocation>
</comment>
<evidence type="ECO:0000256" key="1">
    <source>
        <dbReference type="ARBA" id="ARBA00001974"/>
    </source>
</evidence>
<dbReference type="InterPro" id="IPR000172">
    <property type="entry name" value="GMC_OxRdtase_N"/>
</dbReference>
<comment type="function">
    <text evidence="9">Catalyzes the single-oxidation or sequential double oxidation reaction of carbohydrates primarily at carbon-2 and/or carbon-3 with the concomitant reduction of the flavin. The enzyme exhibits a broad sugar substrate specificity, oxidizing different aldopyranoses to the corresponding C-1, C-2, C-3 or C-1,2, C-2,3 and C-3,4 (di)dehydro sugars with substrate-specific regioselectivity. Accepts only a narrow range of electron acceptors such as substituted benzoquinones and complexed metal ions and reacts extremely slowly with O(2) as acceptor. May play a role in the natural recycling of plant matter by oxidizing all major monosaccharides in lignocellulose and by reducing quinone compounds or reactive radical species generated during lignin depolymerization.</text>
</comment>
<keyword evidence="20" id="KW-1185">Reference proteome</keyword>
<evidence type="ECO:0000256" key="17">
    <source>
        <dbReference type="SAM" id="SignalP"/>
    </source>
</evidence>
<comment type="similarity">
    <text evidence="3">Belongs to the GMC oxidoreductase family.</text>
</comment>
<dbReference type="GO" id="GO:0033718">
    <property type="term" value="F:pyranose dehydrogenase (acceptor) activity"/>
    <property type="evidence" value="ECO:0007669"/>
    <property type="project" value="UniProtKB-EC"/>
</dbReference>
<organism evidence="19 20">
    <name type="scientific">Pholiota conissans</name>
    <dbReference type="NCBI Taxonomy" id="109636"/>
    <lineage>
        <taxon>Eukaryota</taxon>
        <taxon>Fungi</taxon>
        <taxon>Dikarya</taxon>
        <taxon>Basidiomycota</taxon>
        <taxon>Agaricomycotina</taxon>
        <taxon>Agaricomycetes</taxon>
        <taxon>Agaricomycetidae</taxon>
        <taxon>Agaricales</taxon>
        <taxon>Agaricineae</taxon>
        <taxon>Strophariaceae</taxon>
        <taxon>Pholiota</taxon>
    </lineage>
</organism>
<dbReference type="InterPro" id="IPR007867">
    <property type="entry name" value="GMC_OxRtase_C"/>
</dbReference>
<evidence type="ECO:0000256" key="15">
    <source>
        <dbReference type="PIRSR" id="PIRSR000137-1"/>
    </source>
</evidence>
<dbReference type="EC" id="1.1.99.29" evidence="5"/>
<evidence type="ECO:0000256" key="14">
    <source>
        <dbReference type="ARBA" id="ARBA00034059"/>
    </source>
</evidence>
<dbReference type="InterPro" id="IPR012132">
    <property type="entry name" value="GMC_OxRdtase"/>
</dbReference>
<dbReference type="AlphaFoldDB" id="A0A9P5ZB18"/>
<evidence type="ECO:0000256" key="8">
    <source>
        <dbReference type="ARBA" id="ARBA00022827"/>
    </source>
</evidence>
<dbReference type="GO" id="GO:0005576">
    <property type="term" value="C:extracellular region"/>
    <property type="evidence" value="ECO:0007669"/>
    <property type="project" value="UniProtKB-SubCell"/>
</dbReference>
<dbReference type="InterPro" id="IPR036188">
    <property type="entry name" value="FAD/NAD-bd_sf"/>
</dbReference>
<dbReference type="PROSITE" id="PS00624">
    <property type="entry name" value="GMC_OXRED_2"/>
    <property type="match status" value="1"/>
</dbReference>
<reference evidence="19" key="1">
    <citation type="submission" date="2020-11" db="EMBL/GenBank/DDBJ databases">
        <authorList>
            <consortium name="DOE Joint Genome Institute"/>
            <person name="Ahrendt S."/>
            <person name="Riley R."/>
            <person name="Andreopoulos W."/>
            <person name="Labutti K."/>
            <person name="Pangilinan J."/>
            <person name="Ruiz-Duenas F.J."/>
            <person name="Barrasa J.M."/>
            <person name="Sanchez-Garcia M."/>
            <person name="Camarero S."/>
            <person name="Miyauchi S."/>
            <person name="Serrano A."/>
            <person name="Linde D."/>
            <person name="Babiker R."/>
            <person name="Drula E."/>
            <person name="Ayuso-Fernandez I."/>
            <person name="Pacheco R."/>
            <person name="Padilla G."/>
            <person name="Ferreira P."/>
            <person name="Barriuso J."/>
            <person name="Kellner H."/>
            <person name="Castanera R."/>
            <person name="Alfaro M."/>
            <person name="Ramirez L."/>
            <person name="Pisabarro A.G."/>
            <person name="Kuo A."/>
            <person name="Tritt A."/>
            <person name="Lipzen A."/>
            <person name="He G."/>
            <person name="Yan M."/>
            <person name="Ng V."/>
            <person name="Cullen D."/>
            <person name="Martin F."/>
            <person name="Rosso M.-N."/>
            <person name="Henrissat B."/>
            <person name="Hibbett D."/>
            <person name="Martinez A.T."/>
            <person name="Grigoriev I.V."/>
        </authorList>
    </citation>
    <scope>NUCLEOTIDE SEQUENCE</scope>
    <source>
        <strain evidence="19">CIRM-BRFM 674</strain>
    </source>
</reference>
<evidence type="ECO:0000256" key="12">
    <source>
        <dbReference type="ARBA" id="ARBA00034029"/>
    </source>
</evidence>
<sequence>MLRSLLLLSLSSYAFSAVFTAVADLPNVEFDFIIVGGGQAGSVLANRLTEISTNKVLLIEAGPSNEGVQDSIIPGLAFGLGNSPFDWNFTTTPQKGLNGRVIAFERGHILGGSSSVNGMFYTRGSSSDFNRFAKVTGDPSWSWANLQPYILKHEKWTAPADGHNTTGQFNPQVHGFTGFIETTLSGFLDPAVDSRIIQAANQLNGDFAFNLDMNSGNPLGVGWLQATNGHGIRSSAATTYLAPQFQARPNLFILLETRVTRILQTPGGEKLTLRTVELTSGNNNTSPRVTLTASKEVILSAGAVGTPHILLHSGIGDKKELAALGIQSVLNLRSVGKNLTEHPDFAPTFTLNIPNDIDPFANVFFDPALQAQALELWTTNKTGPYVWLGRLDHIAWVRLPEDSPIFQQFDDPSSGPNSAHYELALGGSATSITAGGSVVSPASRGSVKLQTNNPFDAPLIDPAYFESEFDLFVAREAIKGFRRFLSAPAWQDVFVGPAGALANATTDALLNEFIINSTTSGAHPVGTAAMSRKGASWGVVDPDLLLKKASGLRVVDASIMPFVPCAHTQAAVYIIAERAADIIKAAWD</sequence>
<evidence type="ECO:0000256" key="7">
    <source>
        <dbReference type="ARBA" id="ARBA00022630"/>
    </source>
</evidence>
<evidence type="ECO:0000259" key="18">
    <source>
        <dbReference type="PROSITE" id="PS00624"/>
    </source>
</evidence>
<dbReference type="OrthoDB" id="269227at2759"/>
<dbReference type="PANTHER" id="PTHR11552">
    <property type="entry name" value="GLUCOSE-METHANOL-CHOLINE GMC OXIDOREDUCTASE"/>
    <property type="match status" value="1"/>
</dbReference>
<evidence type="ECO:0000256" key="3">
    <source>
        <dbReference type="ARBA" id="ARBA00010790"/>
    </source>
</evidence>
<evidence type="ECO:0000256" key="9">
    <source>
        <dbReference type="ARBA" id="ARBA00024699"/>
    </source>
</evidence>
<dbReference type="PANTHER" id="PTHR11552:SF147">
    <property type="entry name" value="CHOLINE DEHYDROGENASE, MITOCHONDRIAL"/>
    <property type="match status" value="1"/>
</dbReference>